<dbReference type="Proteomes" id="UP000653472">
    <property type="component" value="Unassembled WGS sequence"/>
</dbReference>
<comment type="caution">
    <text evidence="2">The sequence shown here is derived from an EMBL/GenBank/DDBJ whole genome shotgun (WGS) entry which is preliminary data.</text>
</comment>
<organism evidence="2 3">
    <name type="scientific">Solimonas marina</name>
    <dbReference type="NCBI Taxonomy" id="2714601"/>
    <lineage>
        <taxon>Bacteria</taxon>
        <taxon>Pseudomonadati</taxon>
        <taxon>Pseudomonadota</taxon>
        <taxon>Gammaproteobacteria</taxon>
        <taxon>Nevskiales</taxon>
        <taxon>Nevskiaceae</taxon>
        <taxon>Solimonas</taxon>
    </lineage>
</organism>
<dbReference type="Pfam" id="PF01979">
    <property type="entry name" value="Amidohydro_1"/>
    <property type="match status" value="1"/>
</dbReference>
<evidence type="ECO:0000313" key="2">
    <source>
        <dbReference type="EMBL" id="NKF22607.1"/>
    </source>
</evidence>
<dbReference type="InterPro" id="IPR006680">
    <property type="entry name" value="Amidohydro-rel"/>
</dbReference>
<sequence>MAPASAEPTAVFTQVHPPEGRFVALTGATVIDVLSGKPIEHATVLIDSDRIAAVGPADQVEIPADAKRIDMSGQYLIPGLLNCHVHLGLKLPGAAGAALINESDADQVLRMAENARKSLYSGVTTVRLVGEEHGNDFALKRAIDGGRTIGPRIQSAGEIIAPTGGHGFLEADGPYGFAKAEREQIKAGATWIKLAISGGIADSHGAISAAPMTDEEMKVAIDVAHRNGVQITAHNGSSEAALQALKYGIDGFEHGYHFTDEVLRKMKAQGTWLTPTIVVDQPGVFEFFKKIGTPDWYLDRVRSTGKDHWRMLQDAIHIGVKISLGTDQLPYEPNSGTTATIHEAELYQKAGMSPLQALRAATDVPAHMLKLEHDVGAIAPGRYADIVALRKNPLDDIGALRTIDFVMKGGDVVRDDNAPSL</sequence>
<dbReference type="InterPro" id="IPR032466">
    <property type="entry name" value="Metal_Hydrolase"/>
</dbReference>
<dbReference type="GO" id="GO:0016810">
    <property type="term" value="F:hydrolase activity, acting on carbon-nitrogen (but not peptide) bonds"/>
    <property type="evidence" value="ECO:0007669"/>
    <property type="project" value="InterPro"/>
</dbReference>
<evidence type="ECO:0000313" key="3">
    <source>
        <dbReference type="Proteomes" id="UP000653472"/>
    </source>
</evidence>
<dbReference type="CDD" id="cd01299">
    <property type="entry name" value="Met_dep_hydrolase_A"/>
    <property type="match status" value="1"/>
</dbReference>
<dbReference type="Gene3D" id="3.20.20.140">
    <property type="entry name" value="Metal-dependent hydrolases"/>
    <property type="match status" value="1"/>
</dbReference>
<dbReference type="EMBL" id="JAAVXB010000004">
    <property type="protein sequence ID" value="NKF22607.1"/>
    <property type="molecule type" value="Genomic_DNA"/>
</dbReference>
<proteinExistence type="predicted"/>
<reference evidence="2" key="1">
    <citation type="submission" date="2020-03" db="EMBL/GenBank/DDBJ databases">
        <title>Solimonas marina sp. nov., isolated from deep seawater of the Pacific Ocean.</title>
        <authorList>
            <person name="Liu X."/>
            <person name="Lai Q."/>
            <person name="Sun F."/>
            <person name="Gai Y."/>
            <person name="Li G."/>
            <person name="Shao Z."/>
        </authorList>
    </citation>
    <scope>NUCLEOTIDE SEQUENCE</scope>
    <source>
        <strain evidence="2">C16B3</strain>
    </source>
</reference>
<protein>
    <submittedName>
        <fullName evidence="2">Amidohydrolase family protein</fullName>
    </submittedName>
</protein>
<dbReference type="Gene3D" id="2.30.40.10">
    <property type="entry name" value="Urease, subunit C, domain 1"/>
    <property type="match status" value="1"/>
</dbReference>
<dbReference type="SUPFAM" id="SSF51338">
    <property type="entry name" value="Composite domain of metallo-dependent hydrolases"/>
    <property type="match status" value="1"/>
</dbReference>
<dbReference type="SUPFAM" id="SSF51556">
    <property type="entry name" value="Metallo-dependent hydrolases"/>
    <property type="match status" value="1"/>
</dbReference>
<evidence type="ECO:0000259" key="1">
    <source>
        <dbReference type="Pfam" id="PF01979"/>
    </source>
</evidence>
<dbReference type="InterPro" id="IPR011059">
    <property type="entry name" value="Metal-dep_hydrolase_composite"/>
</dbReference>
<dbReference type="AlphaFoldDB" id="A0A969W8J2"/>
<dbReference type="InterPro" id="IPR051781">
    <property type="entry name" value="Metallo-dep_Hydrolase"/>
</dbReference>
<dbReference type="PANTHER" id="PTHR43135">
    <property type="entry name" value="ALPHA-D-RIBOSE 1-METHYLPHOSPHONATE 5-TRIPHOSPHATE DIPHOSPHATASE"/>
    <property type="match status" value="1"/>
</dbReference>
<feature type="domain" description="Amidohydrolase-related" evidence="1">
    <location>
        <begin position="75"/>
        <end position="413"/>
    </location>
</feature>
<dbReference type="PANTHER" id="PTHR43135:SF3">
    <property type="entry name" value="ALPHA-D-RIBOSE 1-METHYLPHOSPHONATE 5-TRIPHOSPHATE DIPHOSPHATASE"/>
    <property type="match status" value="1"/>
</dbReference>
<accession>A0A969W8J2</accession>
<dbReference type="InterPro" id="IPR057744">
    <property type="entry name" value="OTAase-like"/>
</dbReference>
<keyword evidence="3" id="KW-1185">Reference proteome</keyword>
<gene>
    <name evidence="2" type="ORF">G7Y82_09770</name>
</gene>
<name>A0A969W8J2_9GAMM</name>